<dbReference type="Proteomes" id="UP001239111">
    <property type="component" value="Chromosome 1"/>
</dbReference>
<reference evidence="1" key="1">
    <citation type="submission" date="2023-04" db="EMBL/GenBank/DDBJ databases">
        <title>A chromosome-level genome assembly of the parasitoid wasp Eretmocerus hayati.</title>
        <authorList>
            <person name="Zhong Y."/>
            <person name="Liu S."/>
            <person name="Liu Y."/>
        </authorList>
    </citation>
    <scope>NUCLEOTIDE SEQUENCE</scope>
    <source>
        <strain evidence="1">ZJU_SS_LIU_2023</strain>
    </source>
</reference>
<sequence length="241" mass="27425">MQKPSQTFSKEYVIREIETQDHPQLLSFLKQELLPREFLFAKYLEPLSLAAIEKSKVEDEMLHIFDAYLASGMLHGLVAIQLASQKIVGLNLFFITTKNQTVVDQTAKILEPTKSKILADWYKCVLTPIEEKIDFFEKFPGIKSTLKIDTLCVDENHGGRGLGTALLQEALNYARARGIGLVETLVTSPYSKKIFERAGLVVITEIESRSFKDSTGKPMYNESRNLFAFAMRLYTDRKTDF</sequence>
<accession>A0ACC2PHS3</accession>
<evidence type="ECO:0000313" key="2">
    <source>
        <dbReference type="Proteomes" id="UP001239111"/>
    </source>
</evidence>
<organism evidence="1 2">
    <name type="scientific">Eretmocerus hayati</name>
    <dbReference type="NCBI Taxonomy" id="131215"/>
    <lineage>
        <taxon>Eukaryota</taxon>
        <taxon>Metazoa</taxon>
        <taxon>Ecdysozoa</taxon>
        <taxon>Arthropoda</taxon>
        <taxon>Hexapoda</taxon>
        <taxon>Insecta</taxon>
        <taxon>Pterygota</taxon>
        <taxon>Neoptera</taxon>
        <taxon>Endopterygota</taxon>
        <taxon>Hymenoptera</taxon>
        <taxon>Apocrita</taxon>
        <taxon>Proctotrupomorpha</taxon>
        <taxon>Chalcidoidea</taxon>
        <taxon>Aphelinidae</taxon>
        <taxon>Aphelininae</taxon>
        <taxon>Eretmocerus</taxon>
    </lineage>
</organism>
<evidence type="ECO:0000313" key="1">
    <source>
        <dbReference type="EMBL" id="KAJ8681972.1"/>
    </source>
</evidence>
<dbReference type="EMBL" id="CM056741">
    <property type="protein sequence ID" value="KAJ8681972.1"/>
    <property type="molecule type" value="Genomic_DNA"/>
</dbReference>
<keyword evidence="2" id="KW-1185">Reference proteome</keyword>
<comment type="caution">
    <text evidence="1">The sequence shown here is derived from an EMBL/GenBank/DDBJ whole genome shotgun (WGS) entry which is preliminary data.</text>
</comment>
<protein>
    <submittedName>
        <fullName evidence="1">Uncharacterized protein</fullName>
    </submittedName>
</protein>
<proteinExistence type="predicted"/>
<name>A0ACC2PHS3_9HYME</name>
<gene>
    <name evidence="1" type="ORF">QAD02_017764</name>
</gene>